<dbReference type="InterPro" id="IPR042272">
    <property type="entry name" value="ATP12_ATP_synth-F1-assembly_N"/>
</dbReference>
<dbReference type="PANTHER" id="PTHR21013:SF10">
    <property type="entry name" value="ATP SYNTHASE MITOCHONDRIAL F1 COMPLEX ASSEMBLY FACTOR 2"/>
    <property type="match status" value="1"/>
</dbReference>
<sequence>MSTGNGKGDAGGASADRASGGPRSAITDSLKKPLPKRFYKEVSVGDVAPFQVLLDGRAIKTPKKRQLALPTRALAEAIAAEWRAQAEVIDPAKMPLTRFANTAIDAVADTLEAVAADITAYAGSDLVCYRAKMPPKLVESQSEHWDPIVAWANTTLPAHFEVVAGVVHVAQPEASLAAFSKALPHDAFRLTALHVLTTLTGSALITLAVFRQWLSPDAAWKAAHVDEDYQISVWGEDAEASARRRGRKAEFDSANRFLELTASAS</sequence>
<dbReference type="Proteomes" id="UP000199423">
    <property type="component" value="Unassembled WGS sequence"/>
</dbReference>
<evidence type="ECO:0000256" key="4">
    <source>
        <dbReference type="SAM" id="MobiDB-lite"/>
    </source>
</evidence>
<feature type="compositionally biased region" description="Low complexity" evidence="4">
    <location>
        <begin position="12"/>
        <end position="25"/>
    </location>
</feature>
<comment type="similarity">
    <text evidence="1">Belongs to the ATP12 family.</text>
</comment>
<dbReference type="SUPFAM" id="SSF160909">
    <property type="entry name" value="ATP12-like"/>
    <property type="match status" value="1"/>
</dbReference>
<dbReference type="OrthoDB" id="9797825at2"/>
<evidence type="ECO:0000256" key="2">
    <source>
        <dbReference type="ARBA" id="ARBA00022946"/>
    </source>
</evidence>
<dbReference type="GO" id="GO:0043461">
    <property type="term" value="P:proton-transporting ATP synthase complex assembly"/>
    <property type="evidence" value="ECO:0007669"/>
    <property type="project" value="InterPro"/>
</dbReference>
<name>A0A1I7NCK5_9HYPH</name>
<keyword evidence="2" id="KW-0809">Transit peptide</keyword>
<proteinExistence type="inferred from homology"/>
<dbReference type="EMBL" id="FPCH01000002">
    <property type="protein sequence ID" value="SFV32400.1"/>
    <property type="molecule type" value="Genomic_DNA"/>
</dbReference>
<evidence type="ECO:0000313" key="5">
    <source>
        <dbReference type="EMBL" id="SFV32400.1"/>
    </source>
</evidence>
<dbReference type="InterPro" id="IPR023335">
    <property type="entry name" value="ATP12_ortho_dom_sf"/>
</dbReference>
<evidence type="ECO:0000256" key="1">
    <source>
        <dbReference type="ARBA" id="ARBA00008231"/>
    </source>
</evidence>
<dbReference type="InterPro" id="IPR011419">
    <property type="entry name" value="ATP12_ATP_synth-F1-assembly"/>
</dbReference>
<evidence type="ECO:0000256" key="3">
    <source>
        <dbReference type="ARBA" id="ARBA00023186"/>
    </source>
</evidence>
<dbReference type="Gene3D" id="1.10.3580.10">
    <property type="entry name" value="ATP12 ATPase"/>
    <property type="match status" value="1"/>
</dbReference>
<keyword evidence="3" id="KW-0143">Chaperone</keyword>
<dbReference type="Pfam" id="PF07542">
    <property type="entry name" value="ATP12"/>
    <property type="match status" value="1"/>
</dbReference>
<dbReference type="STRING" id="51670.SAMN04488557_1586"/>
<evidence type="ECO:0000313" key="6">
    <source>
        <dbReference type="Proteomes" id="UP000199423"/>
    </source>
</evidence>
<protein>
    <submittedName>
        <fullName evidence="5">Chaperone required for the assembly of the F1-ATPase</fullName>
    </submittedName>
</protein>
<reference evidence="6" key="1">
    <citation type="submission" date="2016-10" db="EMBL/GenBank/DDBJ databases">
        <authorList>
            <person name="Varghese N."/>
            <person name="Submissions S."/>
        </authorList>
    </citation>
    <scope>NUCLEOTIDE SEQUENCE [LARGE SCALE GENOMIC DNA]</scope>
    <source>
        <strain evidence="6">DSM 1565</strain>
    </source>
</reference>
<dbReference type="Gene3D" id="3.30.2180.10">
    <property type="entry name" value="ATP12-like"/>
    <property type="match status" value="1"/>
</dbReference>
<dbReference type="RefSeq" id="WP_092866835.1">
    <property type="nucleotide sequence ID" value="NZ_FPCH01000002.1"/>
</dbReference>
<dbReference type="PANTHER" id="PTHR21013">
    <property type="entry name" value="ATP SYNTHASE MITOCHONDRIAL F1 COMPLEX ASSEMBLY FACTOR 2/ATP12 PROTEIN, MITOCHONDRIAL PRECURSOR"/>
    <property type="match status" value="1"/>
</dbReference>
<feature type="region of interest" description="Disordered" evidence="4">
    <location>
        <begin position="1"/>
        <end position="29"/>
    </location>
</feature>
<accession>A0A1I7NCK5</accession>
<dbReference type="AlphaFoldDB" id="A0A1I7NCK5"/>
<organism evidence="5 6">
    <name type="scientific">Hyphomicrobium facile</name>
    <dbReference type="NCBI Taxonomy" id="51670"/>
    <lineage>
        <taxon>Bacteria</taxon>
        <taxon>Pseudomonadati</taxon>
        <taxon>Pseudomonadota</taxon>
        <taxon>Alphaproteobacteria</taxon>
        <taxon>Hyphomicrobiales</taxon>
        <taxon>Hyphomicrobiaceae</taxon>
        <taxon>Hyphomicrobium</taxon>
    </lineage>
</organism>
<keyword evidence="6" id="KW-1185">Reference proteome</keyword>
<feature type="compositionally biased region" description="Gly residues" evidence="4">
    <location>
        <begin position="1"/>
        <end position="11"/>
    </location>
</feature>
<gene>
    <name evidence="5" type="ORF">SAMN04488557_1586</name>
</gene>